<protein>
    <submittedName>
        <fullName evidence="2">Putative lipase</fullName>
    </submittedName>
</protein>
<organism evidence="2 3">
    <name type="scientific">Grimontia hollisae CIP 101886</name>
    <dbReference type="NCBI Taxonomy" id="675812"/>
    <lineage>
        <taxon>Bacteria</taxon>
        <taxon>Pseudomonadati</taxon>
        <taxon>Pseudomonadota</taxon>
        <taxon>Gammaproteobacteria</taxon>
        <taxon>Vibrionales</taxon>
        <taxon>Vibrionaceae</taxon>
        <taxon>Grimontia</taxon>
    </lineage>
</organism>
<dbReference type="InterPro" id="IPR025920">
    <property type="entry name" value="Lipase_bact_N"/>
</dbReference>
<dbReference type="Pfam" id="PF12262">
    <property type="entry name" value="Lipase_bact_N"/>
    <property type="match status" value="1"/>
</dbReference>
<feature type="domain" description="Bacterial virulence factor lipase N-terminal" evidence="1">
    <location>
        <begin position="34"/>
        <end position="262"/>
    </location>
</feature>
<dbReference type="AlphaFoldDB" id="D0I711"/>
<proteinExistence type="predicted"/>
<evidence type="ECO:0000313" key="3">
    <source>
        <dbReference type="Proteomes" id="UP000003604"/>
    </source>
</evidence>
<name>D0I711_GRIHO</name>
<dbReference type="GeneID" id="58897109"/>
<dbReference type="NCBIfam" id="TIGR03502">
    <property type="entry name" value="lipase_Pla1_cef"/>
    <property type="match status" value="1"/>
</dbReference>
<dbReference type="RefSeq" id="WP_005503390.1">
    <property type="nucleotide sequence ID" value="NZ_ADAQ01000011.1"/>
</dbReference>
<comment type="caution">
    <text evidence="2">The sequence shown here is derived from an EMBL/GenBank/DDBJ whole genome shotgun (WGS) entry which is preliminary data.</text>
</comment>
<dbReference type="InterPro" id="IPR020009">
    <property type="entry name" value="VolA/Pla-1/cef"/>
</dbReference>
<reference evidence="2 3" key="1">
    <citation type="submission" date="2009-10" db="EMBL/GenBank/DDBJ databases">
        <authorList>
            <consortium name="Los Alamos National Laboratory (LANL)"/>
            <consortium name="National Microbial Pathogen Data Resource (NMPDR)"/>
            <person name="Saunders E.H."/>
            <person name="Munk A.C."/>
            <person name="Tapia R."/>
            <person name="Green L."/>
            <person name="Rogers Y."/>
            <person name="Detter J.C."/>
            <person name="Bruce D."/>
            <person name="Brettin T.S."/>
            <person name="Colwell R.R."/>
            <person name="Huq A."/>
            <person name="Grim C.J."/>
            <person name="Hasan N.A."/>
            <person name="Bartels D."/>
            <person name="Vonstein V."/>
        </authorList>
    </citation>
    <scope>NUCLEOTIDE SEQUENCE [LARGE SCALE GENOMIC DNA]</scope>
    <source>
        <strain evidence="2 3">CIP 101886</strain>
    </source>
</reference>
<dbReference type="PROSITE" id="PS51257">
    <property type="entry name" value="PROKAR_LIPOPROTEIN"/>
    <property type="match status" value="1"/>
</dbReference>
<dbReference type="Gene3D" id="3.40.50.1820">
    <property type="entry name" value="alpha/beta hydrolase"/>
    <property type="match status" value="1"/>
</dbReference>
<keyword evidence="3" id="KW-1185">Reference proteome</keyword>
<dbReference type="OrthoDB" id="5477453at2"/>
<evidence type="ECO:0000259" key="1">
    <source>
        <dbReference type="Pfam" id="PF12262"/>
    </source>
</evidence>
<accession>D0I711</accession>
<dbReference type="EMBL" id="ADAQ01000011">
    <property type="protein sequence ID" value="EEY72430.1"/>
    <property type="molecule type" value="Genomic_DNA"/>
</dbReference>
<gene>
    <name evidence="2" type="ORF">VHA_001530</name>
</gene>
<evidence type="ECO:0000313" key="2">
    <source>
        <dbReference type="EMBL" id="EEY72430.1"/>
    </source>
</evidence>
<sequence>MNKKTVVLALAPVFGLVACGGESSLSGGESQRAFEGYIQDSLQAPTQVHFQLAGADANIPGPSFILMNQTDGTLDIPTGGDNALSNPAAAMGTMDGWPVSMPLILSFKGAGLADGFPTSGISIIKLTKKLTEENPSIEKVLSLGSDYIVKTDSASDTALVIFTKPLEASSEYAFAITDSFTDVNGNSVGMTRSYATLVSRSNPTPVDTLKPASAVTQGVNSIFSALGVQPEDIVYSSWFSTQSVGDTLYATKAAIAQGAGAGNFNVVWKGSANPNNVDMSQAYLMSVPASGQDYAAAIQSDPNFATYIDPNGTATPLLVGSYTADSVTVTKGTVKLPYFLEKDVSSWNNTPFESGMPSLAVISSALNDSRHAGTVAQQLVEAGIDVSTLADNISEQLKLVGLTLADSTGEQLDAERIITRYSPIPQVKSLDDVPFILFTPTTPTGAMELVIYQHGITSAKENAYAFAANLINGAKGLGKNLAILAIDQPIHGERSLDSTRSANVDATNYLNLAYLPVGRDNLRQSVLDNLGLRAAVTLSQGSGLFSGTPLALLDDTTAQKPSLFGHSLGGITGFGTIVTANNTLSSADTDNSSADALFTFSRIAAANTGGQIVNLLIGSDTFGPLIRDTVTAGVPQAEQANILNQFAYAAQTVLDTVDPFNLINLNDFTETNVLSGLPIYMQQVKNDNTVPNAVESAPFAGTLPLATALDLTVVDGDSQATSNGRNVTKFNEVGQHSSVIAPQNGNLSDVNHTVEMQSQLVQFLSGAMEDFTVADTSVLE</sequence>
<dbReference type="InterPro" id="IPR029058">
    <property type="entry name" value="AB_hydrolase_fold"/>
</dbReference>
<dbReference type="Proteomes" id="UP000003604">
    <property type="component" value="Unassembled WGS sequence"/>
</dbReference>
<dbReference type="eggNOG" id="COG2267">
    <property type="taxonomic scope" value="Bacteria"/>
</dbReference>
<dbReference type="SUPFAM" id="SSF53474">
    <property type="entry name" value="alpha/beta-Hydrolases"/>
    <property type="match status" value="1"/>
</dbReference>